<comment type="caution">
    <text evidence="9">The sequence shown here is derived from an EMBL/GenBank/DDBJ whole genome shotgun (WGS) entry which is preliminary data.</text>
</comment>
<evidence type="ECO:0000259" key="7">
    <source>
        <dbReference type="SMART" id="SM01382"/>
    </source>
</evidence>
<evidence type="ECO:0000313" key="10">
    <source>
        <dbReference type="Proteomes" id="UP000178509"/>
    </source>
</evidence>
<feature type="compositionally biased region" description="Gly residues" evidence="6">
    <location>
        <begin position="179"/>
        <end position="192"/>
    </location>
</feature>
<dbReference type="InterPro" id="IPR008991">
    <property type="entry name" value="Translation_prot_SH3-like_sf"/>
</dbReference>
<evidence type="ECO:0000313" key="9">
    <source>
        <dbReference type="EMBL" id="OGZ61574.1"/>
    </source>
</evidence>
<dbReference type="GO" id="GO:0003723">
    <property type="term" value="F:RNA binding"/>
    <property type="evidence" value="ECO:0007669"/>
    <property type="project" value="InterPro"/>
</dbReference>
<evidence type="ECO:0000256" key="3">
    <source>
        <dbReference type="ARBA" id="ARBA00023274"/>
    </source>
</evidence>
<dbReference type="InterPro" id="IPR014722">
    <property type="entry name" value="Rib_uL2_dom2"/>
</dbReference>
<dbReference type="InterPro" id="IPR022666">
    <property type="entry name" value="Ribosomal_uL2_RNA-bd_dom"/>
</dbReference>
<dbReference type="InterPro" id="IPR005880">
    <property type="entry name" value="Ribosomal_uL2_bac/org-type"/>
</dbReference>
<dbReference type="EMBL" id="MHOJ01000040">
    <property type="protein sequence ID" value="OGZ61574.1"/>
    <property type="molecule type" value="Genomic_DNA"/>
</dbReference>
<dbReference type="GO" id="GO:0016740">
    <property type="term" value="F:transferase activity"/>
    <property type="evidence" value="ECO:0007669"/>
    <property type="project" value="InterPro"/>
</dbReference>
<dbReference type="Gene3D" id="2.30.30.30">
    <property type="match status" value="1"/>
</dbReference>
<feature type="compositionally biased region" description="Basic residues" evidence="6">
    <location>
        <begin position="156"/>
        <end position="167"/>
    </location>
</feature>
<proteinExistence type="inferred from homology"/>
<feature type="non-terminal residue" evidence="9">
    <location>
        <position position="1"/>
    </location>
</feature>
<evidence type="ECO:0000256" key="1">
    <source>
        <dbReference type="ARBA" id="ARBA00005636"/>
    </source>
</evidence>
<dbReference type="PIRSF" id="PIRSF002158">
    <property type="entry name" value="Ribosomal_L2"/>
    <property type="match status" value="1"/>
</dbReference>
<gene>
    <name evidence="9" type="ORF">A3H51_01920</name>
</gene>
<dbReference type="InterPro" id="IPR002171">
    <property type="entry name" value="Ribosomal_uL2"/>
</dbReference>
<dbReference type="InterPro" id="IPR012340">
    <property type="entry name" value="NA-bd_OB-fold"/>
</dbReference>
<dbReference type="PANTHER" id="PTHR13691">
    <property type="entry name" value="RIBOSOMAL PROTEIN L2"/>
    <property type="match status" value="1"/>
</dbReference>
<evidence type="ECO:0000256" key="5">
    <source>
        <dbReference type="ARBA" id="ARBA00035459"/>
    </source>
</evidence>
<dbReference type="NCBIfam" id="TIGR01171">
    <property type="entry name" value="rplB_bact"/>
    <property type="match status" value="1"/>
</dbReference>
<comment type="similarity">
    <text evidence="1">Belongs to the universal ribosomal protein uL2 family.</text>
</comment>
<evidence type="ECO:0000256" key="4">
    <source>
        <dbReference type="ARBA" id="ARBA00035242"/>
    </source>
</evidence>
<dbReference type="GO" id="GO:0003735">
    <property type="term" value="F:structural constituent of ribosome"/>
    <property type="evidence" value="ECO:0007669"/>
    <property type="project" value="InterPro"/>
</dbReference>
<dbReference type="Proteomes" id="UP000178509">
    <property type="component" value="Unassembled WGS sequence"/>
</dbReference>
<keyword evidence="3" id="KW-0687">Ribonucleoprotein</keyword>
<dbReference type="SUPFAM" id="SSF50104">
    <property type="entry name" value="Translation proteins SH3-like domain"/>
    <property type="match status" value="1"/>
</dbReference>
<sequence>RGGGFKKLYRDVDFKQNNFGEVLTVLSVEYDPYRNSFISLTQDENGIKKYILAYEGIKIGDKMKIDQAVPIKDGNRMLLKNIPIGTFVYNIEIKPGRGGQLARSAGAYARVLAHDAGQTQLTMPSSEIRLVSSEGLATVGIVSNASHREQVVGKAGRTRLRGRRPHVRGSAMSPVSHPHGGGEGRGGIGLKGGPKTKWGKKAYGVKTRKRKKYSNKHIIQRRKTKR</sequence>
<dbReference type="Pfam" id="PF03947">
    <property type="entry name" value="Ribosomal_L2_C"/>
    <property type="match status" value="1"/>
</dbReference>
<reference evidence="9 10" key="1">
    <citation type="journal article" date="2016" name="Nat. Commun.">
        <title>Thousands of microbial genomes shed light on interconnected biogeochemical processes in an aquifer system.</title>
        <authorList>
            <person name="Anantharaman K."/>
            <person name="Brown C.T."/>
            <person name="Hug L.A."/>
            <person name="Sharon I."/>
            <person name="Castelle C.J."/>
            <person name="Probst A.J."/>
            <person name="Thomas B.C."/>
            <person name="Singh A."/>
            <person name="Wilkins M.J."/>
            <person name="Karaoz U."/>
            <person name="Brodie E.L."/>
            <person name="Williams K.H."/>
            <person name="Hubbard S.S."/>
            <person name="Banfield J.F."/>
        </authorList>
    </citation>
    <scope>NUCLEOTIDE SEQUENCE [LARGE SCALE GENOMIC DNA]</scope>
</reference>
<dbReference type="GO" id="GO:0015934">
    <property type="term" value="C:large ribosomal subunit"/>
    <property type="evidence" value="ECO:0007669"/>
    <property type="project" value="InterPro"/>
</dbReference>
<protein>
    <recommendedName>
        <fullName evidence="4">Large ribosomal subunit protein uL2</fullName>
    </recommendedName>
    <alternativeName>
        <fullName evidence="5">50S ribosomal protein L2</fullName>
    </alternativeName>
</protein>
<organism evidence="9 10">
    <name type="scientific">Candidatus Spechtbacteria bacterium RIFCSPLOWO2_02_FULL_38_8</name>
    <dbReference type="NCBI Taxonomy" id="1802164"/>
    <lineage>
        <taxon>Bacteria</taxon>
        <taxon>Candidatus Spechtiibacteriota</taxon>
    </lineage>
</organism>
<dbReference type="AlphaFoldDB" id="A0A1G2HGF7"/>
<dbReference type="FunFam" id="2.30.30.30:FF:000001">
    <property type="entry name" value="50S ribosomal protein L2"/>
    <property type="match status" value="1"/>
</dbReference>
<dbReference type="SMART" id="SM01382">
    <property type="entry name" value="Ribosomal_L2_C"/>
    <property type="match status" value="1"/>
</dbReference>
<accession>A0A1G2HGF7</accession>
<dbReference type="SMART" id="SM01383">
    <property type="entry name" value="Ribosomal_L2"/>
    <property type="match status" value="1"/>
</dbReference>
<dbReference type="Gene3D" id="2.40.50.140">
    <property type="entry name" value="Nucleic acid-binding proteins"/>
    <property type="match status" value="1"/>
</dbReference>
<evidence type="ECO:0000256" key="6">
    <source>
        <dbReference type="SAM" id="MobiDB-lite"/>
    </source>
</evidence>
<dbReference type="GO" id="GO:0002181">
    <property type="term" value="P:cytoplasmic translation"/>
    <property type="evidence" value="ECO:0007669"/>
    <property type="project" value="TreeGrafter"/>
</dbReference>
<dbReference type="InterPro" id="IPR014726">
    <property type="entry name" value="Ribosomal_uL2_dom3"/>
</dbReference>
<dbReference type="STRING" id="1802164.A3H51_01920"/>
<evidence type="ECO:0000259" key="8">
    <source>
        <dbReference type="SMART" id="SM01383"/>
    </source>
</evidence>
<keyword evidence="2 9" id="KW-0689">Ribosomal protein</keyword>
<dbReference type="Gene3D" id="4.10.950.10">
    <property type="entry name" value="Ribosomal protein L2, domain 3"/>
    <property type="match status" value="1"/>
</dbReference>
<feature type="compositionally biased region" description="Basic residues" evidence="6">
    <location>
        <begin position="206"/>
        <end position="226"/>
    </location>
</feature>
<feature type="domain" description="Large ribosomal subunit protein uL2 RNA-binding" evidence="8">
    <location>
        <begin position="1"/>
        <end position="65"/>
    </location>
</feature>
<evidence type="ECO:0000256" key="2">
    <source>
        <dbReference type="ARBA" id="ARBA00022980"/>
    </source>
</evidence>
<dbReference type="PANTHER" id="PTHR13691:SF5">
    <property type="entry name" value="LARGE RIBOSOMAL SUBUNIT PROTEIN UL2M"/>
    <property type="match status" value="1"/>
</dbReference>
<dbReference type="SUPFAM" id="SSF50249">
    <property type="entry name" value="Nucleic acid-binding proteins"/>
    <property type="match status" value="1"/>
</dbReference>
<dbReference type="FunFam" id="4.10.950.10:FF:000001">
    <property type="entry name" value="50S ribosomal protein L2"/>
    <property type="match status" value="1"/>
</dbReference>
<feature type="region of interest" description="Disordered" evidence="6">
    <location>
        <begin position="152"/>
        <end position="226"/>
    </location>
</feature>
<dbReference type="InterPro" id="IPR022669">
    <property type="entry name" value="Ribosomal_uL2_C"/>
</dbReference>
<dbReference type="Pfam" id="PF00181">
    <property type="entry name" value="Ribosomal_L2_N"/>
    <property type="match status" value="1"/>
</dbReference>
<feature type="domain" description="Large ribosomal subunit protein uL2 C-terminal" evidence="7">
    <location>
        <begin position="71"/>
        <end position="201"/>
    </location>
</feature>
<name>A0A1G2HGF7_9BACT</name>